<dbReference type="EMBL" id="JYDQ01000380">
    <property type="protein sequence ID" value="KRY07977.1"/>
    <property type="molecule type" value="Genomic_DNA"/>
</dbReference>
<sequence length="96" mass="10806">MAQNYKSHHGVDLLKIHDVTLNDLIGKERYDLDFVYNADETGLVWKCLLERSLVSMTEKTANCFKPCKEIATHLCCANAAGIDRLQLLLAGKSKRP</sequence>
<accession>A0A0V0Z605</accession>
<dbReference type="Proteomes" id="UP000054783">
    <property type="component" value="Unassembled WGS sequence"/>
</dbReference>
<proteinExistence type="predicted"/>
<keyword evidence="2" id="KW-1185">Reference proteome</keyword>
<dbReference type="AlphaFoldDB" id="A0A0V0Z605"/>
<organism evidence="1 2">
    <name type="scientific">Trichinella patagoniensis</name>
    <dbReference type="NCBI Taxonomy" id="990121"/>
    <lineage>
        <taxon>Eukaryota</taxon>
        <taxon>Metazoa</taxon>
        <taxon>Ecdysozoa</taxon>
        <taxon>Nematoda</taxon>
        <taxon>Enoplea</taxon>
        <taxon>Dorylaimia</taxon>
        <taxon>Trichinellida</taxon>
        <taxon>Trichinellidae</taxon>
        <taxon>Trichinella</taxon>
    </lineage>
</organism>
<gene>
    <name evidence="1" type="primary">JRKL</name>
    <name evidence="1" type="ORF">T12_9496</name>
</gene>
<protein>
    <submittedName>
        <fullName evidence="1">Jerky-like protein-like</fullName>
    </submittedName>
</protein>
<dbReference type="STRING" id="990121.A0A0V0Z605"/>
<evidence type="ECO:0000313" key="2">
    <source>
        <dbReference type="Proteomes" id="UP000054783"/>
    </source>
</evidence>
<comment type="caution">
    <text evidence="1">The sequence shown here is derived from an EMBL/GenBank/DDBJ whole genome shotgun (WGS) entry which is preliminary data.</text>
</comment>
<name>A0A0V0Z605_9BILA</name>
<reference evidence="1 2" key="1">
    <citation type="submission" date="2015-01" db="EMBL/GenBank/DDBJ databases">
        <title>Evolution of Trichinella species and genotypes.</title>
        <authorList>
            <person name="Korhonen P.K."/>
            <person name="Edoardo P."/>
            <person name="Giuseppe L.R."/>
            <person name="Gasser R.B."/>
        </authorList>
    </citation>
    <scope>NUCLEOTIDE SEQUENCE [LARGE SCALE GENOMIC DNA]</scope>
    <source>
        <strain evidence="1">ISS2496</strain>
    </source>
</reference>
<evidence type="ECO:0000313" key="1">
    <source>
        <dbReference type="EMBL" id="KRY07977.1"/>
    </source>
</evidence>